<feature type="region of interest" description="Disordered" evidence="1">
    <location>
        <begin position="1142"/>
        <end position="1162"/>
    </location>
</feature>
<name>A0A0K1ET17_CHOCO</name>
<sequence>MRSLRPLLVVACGVVVPFQGVTPAYAQLDLHAPAPNVLLLVDTSGSMERTVAGGLPVCAPLGPSPPEQARSRFTNVVEALTGAVADFTCLAQDRMEARFVDEYRFGGVAPYDRGYHLPFHRILSGGCAKGAGASGIVEHDHAGVSTPCAAPFAALSKGFLDTARDEVRFALMTFDALPDTGTGWLGGPHAASGVAGMWSYFPGFQGGGQAAQGTLPGCPPRDFEVGAKNPAAPPWEGPLVPFPVSDAPVATLRARNDRIQEILLAVRPYGATPMAGLLADARDYLLHDDSLWEGEPLGPRSDPCVQNGSRAMYVVLLSDGEPNLDLRPECAATSGSGPGGDGCPYEAPHVIAAALHEAGIETFAIGYSLSTQAGIDCSALTPASFAPGGICHAPAGPVAACCALARIGIAGGTGKGYFPDSGAELSAALGEILGAIAQPTSRTLPVMGAASPLVPGAAAAAFQIASSLNPGPGPRWSGNLERKRQVCALENGALTPVPQPLDAEAGDDFALNLASAAAGTRRVFTALSATPGGTSSSSLRPHLSSDEGLGLVGATVTGGGPAPSAEFVATLAASPQALGLAPAGVLPSRCAVLGASTAGECVAQVLRWELGEPVPGMSAVETREGRPLGAVYHATPALVGPPRELLLDEAYARFAVQQEKRPTVLYAATTDGQLHAFQVAPGDASDPLRVDVRENNELWAFFPPAVLPQLPAAHGVQVNLLDGAPVVKNLPFERTRAQALAAATTAGAAYRTVLVAGGGAAGGFYYALDVTDPRAPVFLWQLSTDAAGRALFGEAVPPPAVALLEIEEAGEVREVGVAILAGGSAPLGAGVCARQAPGGALMDAAGPYQARGSTRCWGGAGAGEAVGPSRSLTVVRLDTGAVIRTFRGALVEAPPGLAGRVTMAPFDAPLTGVPVAYPAQPGQVASRIYVGDAEGGLWRVDVSRPDPAAWSAALAWDGYSLQGDGATMGQPIDTPPVVSTDPRGDVVLLFSTGDQQAFTASDAVDTRLWSLSESFEGGQPAVRARWVRRFLAGQRVTGPLSLFDGTVYFATFAPEAAGAAQCRGGAGALWALDYLSGDARLPSEADPSVFIEYEEQPPNTVVFGVAVTQSLACHDTLTVDTPLGPSAVLTSMSSPQFELRYHTGSAGPEDPHGGRTRSAARPLPPLLRGARLLSWASVTE</sequence>
<dbReference type="EMBL" id="CP012159">
    <property type="protein sequence ID" value="AKT44011.1"/>
    <property type="molecule type" value="Genomic_DNA"/>
</dbReference>
<dbReference type="RefSeq" id="WP_050435403.1">
    <property type="nucleotide sequence ID" value="NZ_CP012159.1"/>
</dbReference>
<reference evidence="3 4" key="1">
    <citation type="submission" date="2015-07" db="EMBL/GenBank/DDBJ databases">
        <title>Genome analysis of myxobacterium Chondromyces crocatus Cm c5 reveals a high potential for natural compound synthesis and the genetic basis for the loss of fruiting body formation.</title>
        <authorList>
            <person name="Zaburannyi N."/>
            <person name="Bunk B."/>
            <person name="Maier J."/>
            <person name="Overmann J."/>
            <person name="Mueller R."/>
        </authorList>
    </citation>
    <scope>NUCLEOTIDE SEQUENCE [LARGE SCALE GENOMIC DNA]</scope>
    <source>
        <strain evidence="3 4">Cm c5</strain>
    </source>
</reference>
<organism evidence="3 4">
    <name type="scientific">Chondromyces crocatus</name>
    <dbReference type="NCBI Taxonomy" id="52"/>
    <lineage>
        <taxon>Bacteria</taxon>
        <taxon>Pseudomonadati</taxon>
        <taxon>Myxococcota</taxon>
        <taxon>Polyangia</taxon>
        <taxon>Polyangiales</taxon>
        <taxon>Polyangiaceae</taxon>
        <taxon>Chondromyces</taxon>
    </lineage>
</organism>
<dbReference type="InterPro" id="IPR036465">
    <property type="entry name" value="vWFA_dom_sf"/>
</dbReference>
<dbReference type="STRING" id="52.CMC5_082490"/>
<feature type="signal peptide" evidence="2">
    <location>
        <begin position="1"/>
        <end position="26"/>
    </location>
</feature>
<keyword evidence="2" id="KW-0732">Signal</keyword>
<protein>
    <recommendedName>
        <fullName evidence="5">PilC beta-propeller domain-containing protein</fullName>
    </recommendedName>
</protein>
<evidence type="ECO:0000313" key="3">
    <source>
        <dbReference type="EMBL" id="AKT44011.1"/>
    </source>
</evidence>
<feature type="chain" id="PRO_5005459961" description="PilC beta-propeller domain-containing protein" evidence="2">
    <location>
        <begin position="27"/>
        <end position="1180"/>
    </location>
</feature>
<evidence type="ECO:0000256" key="1">
    <source>
        <dbReference type="SAM" id="MobiDB-lite"/>
    </source>
</evidence>
<evidence type="ECO:0000256" key="2">
    <source>
        <dbReference type="SAM" id="SignalP"/>
    </source>
</evidence>
<accession>A0A0K1ET17</accession>
<evidence type="ECO:0000313" key="4">
    <source>
        <dbReference type="Proteomes" id="UP000067626"/>
    </source>
</evidence>
<dbReference type="OrthoDB" id="7156875at2"/>
<keyword evidence="4" id="KW-1185">Reference proteome</keyword>
<gene>
    <name evidence="3" type="ORF">CMC5_082490</name>
</gene>
<dbReference type="Gene3D" id="3.40.50.410">
    <property type="entry name" value="von Willebrand factor, type A domain"/>
    <property type="match status" value="1"/>
</dbReference>
<proteinExistence type="predicted"/>
<dbReference type="KEGG" id="ccro:CMC5_082490"/>
<dbReference type="Proteomes" id="UP000067626">
    <property type="component" value="Chromosome"/>
</dbReference>
<evidence type="ECO:0008006" key="5">
    <source>
        <dbReference type="Google" id="ProtNLM"/>
    </source>
</evidence>
<dbReference type="AlphaFoldDB" id="A0A0K1ET17"/>